<dbReference type="KEGG" id="xfh:XFHB_13670"/>
<accession>A0ABD7BY21</accession>
<reference evidence="2" key="1">
    <citation type="submission" date="2014-11" db="EMBL/GenBank/DDBJ databases">
        <title>Xylella fastidiosa Hib4 Genome Sequencing.</title>
        <authorList>
            <person name="Pierry P.M."/>
            <person name="da Silva A.M."/>
        </authorList>
    </citation>
    <scope>NUCLEOTIDE SEQUENCE [LARGE SCALE GENOMIC DNA]</scope>
    <source>
        <strain evidence="2">Hib4</strain>
    </source>
</reference>
<gene>
    <name evidence="1" type="ORF">XFHB_13670</name>
</gene>
<dbReference type="RefSeq" id="WP_155114992.1">
    <property type="nucleotide sequence ID" value="NZ_CP009790.1"/>
</dbReference>
<dbReference type="EMBL" id="CP009885">
    <property type="protein sequence ID" value="QPB72699.1"/>
    <property type="molecule type" value="Genomic_DNA"/>
</dbReference>
<protein>
    <submittedName>
        <fullName evidence="1">Uncharacterized protein</fullName>
    </submittedName>
</protein>
<dbReference type="AlphaFoldDB" id="A0ABD7BY21"/>
<dbReference type="Proteomes" id="UP000196980">
    <property type="component" value="Chromosome"/>
</dbReference>
<name>A0ABD7BY21_XYLFS</name>
<proteinExistence type="predicted"/>
<organism evidence="1 2">
    <name type="scientific">Xylella fastidiosa</name>
    <dbReference type="NCBI Taxonomy" id="2371"/>
    <lineage>
        <taxon>Bacteria</taxon>
        <taxon>Pseudomonadati</taxon>
        <taxon>Pseudomonadota</taxon>
        <taxon>Gammaproteobacteria</taxon>
        <taxon>Lysobacterales</taxon>
        <taxon>Lysobacteraceae</taxon>
        <taxon>Xylella</taxon>
    </lineage>
</organism>
<sequence length="45" mass="5001">MPHSTGELSDVAMRALAPDVAPTSEFDNAKVDERFFVGLLQRSFF</sequence>
<evidence type="ECO:0000313" key="1">
    <source>
        <dbReference type="EMBL" id="QPB72699.1"/>
    </source>
</evidence>
<evidence type="ECO:0000313" key="2">
    <source>
        <dbReference type="Proteomes" id="UP000196980"/>
    </source>
</evidence>